<keyword evidence="1" id="KW-0328">Glycosyltransferase</keyword>
<sequence>MSELISVIVPVYNVEQYLEKCVQSIQTQTYSNLEILLVDDGATDSSGHLCDELASQDERIRVIHKENGGLSSARNEGQKVAQGKYVLFVDSDDYIHEEMIDSLYQQLIAENADVSSCNVMNVYTTNQTPQCDREDLYLVLNREEFLREYLIGQKVPGTICNKLIRKEIADKIEFPVGKIYEDAFYHYQLVQIAEKYVVNTKPYYYYYHRQQSITTNPYRERDLVYITIYQQFYDLVKQQFPKLEEEAFFRLSYAHFYILDKMLVEDDFETLADYPRVRHYLKQHAFEIAKNTIFQKGRRIAALALKINIHLYRKLMLANMEKNKKIHD</sequence>
<dbReference type="OrthoDB" id="8773442at2"/>
<dbReference type="CDD" id="cd00761">
    <property type="entry name" value="Glyco_tranf_GTA_type"/>
    <property type="match status" value="1"/>
</dbReference>
<dbReference type="InterPro" id="IPR029044">
    <property type="entry name" value="Nucleotide-diphossugar_trans"/>
</dbReference>
<evidence type="ECO:0000259" key="3">
    <source>
        <dbReference type="Pfam" id="PF00535"/>
    </source>
</evidence>
<evidence type="ECO:0000313" key="5">
    <source>
        <dbReference type="Proteomes" id="UP000002939"/>
    </source>
</evidence>
<evidence type="ECO:0000256" key="2">
    <source>
        <dbReference type="ARBA" id="ARBA00022679"/>
    </source>
</evidence>
<dbReference type="HOGENOM" id="CLU_025996_25_1_9"/>
<dbReference type="InterPro" id="IPR001173">
    <property type="entry name" value="Glyco_trans_2-like"/>
</dbReference>
<evidence type="ECO:0000313" key="4">
    <source>
        <dbReference type="EMBL" id="EEW93326.1"/>
    </source>
</evidence>
<protein>
    <recommendedName>
        <fullName evidence="3">Glycosyltransferase 2-like domain-containing protein</fullName>
    </recommendedName>
</protein>
<reference evidence="4" key="1">
    <citation type="submission" date="2009-09" db="EMBL/GenBank/DDBJ databases">
        <authorList>
            <consortium name="The Broad Institute Genome Sequencing Platform"/>
            <person name="Ward D."/>
            <person name="Feldgarden M."/>
            <person name="Earl A."/>
            <person name="Young S.K."/>
            <person name="Zeng Q."/>
            <person name="Koehrsen M."/>
            <person name="Alvarado L."/>
            <person name="Berlin A."/>
            <person name="Bochicchio J."/>
            <person name="Borenstein D."/>
            <person name="Chapman S.B."/>
            <person name="Chen Z."/>
            <person name="Engels R."/>
            <person name="Freedman E."/>
            <person name="Gellesch M."/>
            <person name="Goldberg J."/>
            <person name="Griggs A."/>
            <person name="Gujja S."/>
            <person name="Heilman E."/>
            <person name="Heiman D."/>
            <person name="Hepburn T."/>
            <person name="Howarth C."/>
            <person name="Jen D."/>
            <person name="Larson L."/>
            <person name="Lewis B."/>
            <person name="Mehta T."/>
            <person name="Park D."/>
            <person name="Pearson M."/>
            <person name="Roberts A."/>
            <person name="Saif S."/>
            <person name="Shea T."/>
            <person name="Shenoy N."/>
            <person name="Sisk P."/>
            <person name="Stolte C."/>
            <person name="Sykes S."/>
            <person name="Thomson T."/>
            <person name="Walk T."/>
            <person name="White J."/>
            <person name="Yandava C."/>
            <person name="Sibley C.D."/>
            <person name="Field T.R."/>
            <person name="Grinwis M."/>
            <person name="Eshaghurshan C.S."/>
            <person name="Surette M.G."/>
            <person name="Haas B."/>
            <person name="Nusbaum C."/>
            <person name="Birren B."/>
        </authorList>
    </citation>
    <scope>NUCLEOTIDE SEQUENCE [LARGE SCALE GENOMIC DNA]</scope>
    <source>
        <strain evidence="4">ATCC 700633</strain>
    </source>
</reference>
<dbReference type="EMBL" id="ACRF02000014">
    <property type="protein sequence ID" value="EEW93326.1"/>
    <property type="molecule type" value="Genomic_DNA"/>
</dbReference>
<dbReference type="GO" id="GO:0016757">
    <property type="term" value="F:glycosyltransferase activity"/>
    <property type="evidence" value="ECO:0007669"/>
    <property type="project" value="UniProtKB-KW"/>
</dbReference>
<keyword evidence="2" id="KW-0808">Transferase</keyword>
<comment type="caution">
    <text evidence="4">The sequence shown here is derived from an EMBL/GenBank/DDBJ whole genome shotgun (WGS) entry which is preliminary data.</text>
</comment>
<gene>
    <name evidence="4" type="ORF">HMPREF0446_00208</name>
</gene>
<dbReference type="PANTHER" id="PTHR22916:SF51">
    <property type="entry name" value="GLYCOSYLTRANSFERASE EPSH-RELATED"/>
    <property type="match status" value="1"/>
</dbReference>
<accession>D0BJS3</accession>
<dbReference type="AlphaFoldDB" id="D0BJS3"/>
<reference evidence="4" key="2">
    <citation type="submission" date="2011-10" db="EMBL/GenBank/DDBJ databases">
        <title>The Genome Sequence of Granulicatella elegans ATCC 700633.</title>
        <authorList>
            <consortium name="The Broad Institute Genome Sequencing Platform"/>
            <consortium name="The Broad Institute Genome Sequencing Center for Infectious Disease"/>
            <person name="Earl A."/>
            <person name="Ward D."/>
            <person name="Feldgarden M."/>
            <person name="Gevers D."/>
            <person name="Sibley C.D."/>
            <person name="Field T.R."/>
            <person name="Grinwis M."/>
            <person name="Eshaghurshan C.S."/>
            <person name="Surette M.G."/>
            <person name="Young S.K."/>
            <person name="Zeng Q."/>
            <person name="Gargeya S."/>
            <person name="Fitzgerald M."/>
            <person name="Haas B."/>
            <person name="Abouelleil A."/>
            <person name="Alvarado L."/>
            <person name="Arachchi H.M."/>
            <person name="Berlin A."/>
            <person name="Brown A."/>
            <person name="Chapman S.B."/>
            <person name="Chen Z."/>
            <person name="Dunbar C."/>
            <person name="Freedman E."/>
            <person name="Gearin G."/>
            <person name="Goldberg J."/>
            <person name="Griggs A."/>
            <person name="Gujja S."/>
            <person name="Heiman D."/>
            <person name="Howarth C."/>
            <person name="Larson L."/>
            <person name="Lui A."/>
            <person name="MacDonald P.J.P."/>
            <person name="Montmayeur A."/>
            <person name="Murphy C."/>
            <person name="Neiman D."/>
            <person name="Pearson M."/>
            <person name="Priest M."/>
            <person name="Roberts A."/>
            <person name="Saif S."/>
            <person name="Shea T."/>
            <person name="Shenoy N."/>
            <person name="Sisk P."/>
            <person name="Stolte C."/>
            <person name="Sykes S."/>
            <person name="Wortman J."/>
            <person name="Nusbaum C."/>
            <person name="Birren B."/>
        </authorList>
    </citation>
    <scope>NUCLEOTIDE SEQUENCE [LARGE SCALE GENOMIC DNA]</scope>
    <source>
        <strain evidence="4">ATCC 700633</strain>
    </source>
</reference>
<dbReference type="eggNOG" id="COG0463">
    <property type="taxonomic scope" value="Bacteria"/>
</dbReference>
<dbReference type="Gene3D" id="3.90.550.10">
    <property type="entry name" value="Spore Coat Polysaccharide Biosynthesis Protein SpsA, Chain A"/>
    <property type="match status" value="1"/>
</dbReference>
<dbReference type="STRING" id="626369.HMPREF0446_00208"/>
<evidence type="ECO:0000256" key="1">
    <source>
        <dbReference type="ARBA" id="ARBA00022676"/>
    </source>
</evidence>
<dbReference type="Pfam" id="PF00535">
    <property type="entry name" value="Glycos_transf_2"/>
    <property type="match status" value="1"/>
</dbReference>
<feature type="domain" description="Glycosyltransferase 2-like" evidence="3">
    <location>
        <begin position="6"/>
        <end position="171"/>
    </location>
</feature>
<dbReference type="SUPFAM" id="SSF53448">
    <property type="entry name" value="Nucleotide-diphospho-sugar transferases"/>
    <property type="match status" value="1"/>
</dbReference>
<dbReference type="Proteomes" id="UP000002939">
    <property type="component" value="Unassembled WGS sequence"/>
</dbReference>
<organism evidence="4 5">
    <name type="scientific">Granulicatella elegans ATCC 700633</name>
    <dbReference type="NCBI Taxonomy" id="626369"/>
    <lineage>
        <taxon>Bacteria</taxon>
        <taxon>Bacillati</taxon>
        <taxon>Bacillota</taxon>
        <taxon>Bacilli</taxon>
        <taxon>Lactobacillales</taxon>
        <taxon>Carnobacteriaceae</taxon>
        <taxon>Granulicatella</taxon>
    </lineage>
</organism>
<proteinExistence type="predicted"/>
<name>D0BJS3_9LACT</name>
<dbReference type="PANTHER" id="PTHR22916">
    <property type="entry name" value="GLYCOSYLTRANSFERASE"/>
    <property type="match status" value="1"/>
</dbReference>
<keyword evidence="5" id="KW-1185">Reference proteome</keyword>
<dbReference type="RefSeq" id="WP_006702483.1">
    <property type="nucleotide sequence ID" value="NZ_KI391971.1"/>
</dbReference>